<gene>
    <name evidence="4" type="ORF">SAMN05216210_2640</name>
</gene>
<sequence>MQAIPMTTAPRRWPLLRVVAPLTVCALLWAATSLAVADETRQLRAAYIHFPPMAWTDEQGQPAGYMIELTNRLAADSGYQLQWTEYPIKRIRLHLEQGQIDLWPGSAALPALEPITVETQLDLTVTLCAYYLDGTPPIEQLDDLKQGRLILIHGYTYRELLGEVLADNPNRPLSAPNERAALELLARGRGDYLLNFTHPLETALRDFPVDDLQCTVLDEWPIAYIVSRQTPDAQEIVDKLEQAYKRHQITAARNHQQPDITNKDP</sequence>
<proteinExistence type="inferred from homology"/>
<dbReference type="STRING" id="1434072.SAMN05216210_2640"/>
<evidence type="ECO:0000313" key="4">
    <source>
        <dbReference type="EMBL" id="SDU24611.1"/>
    </source>
</evidence>
<dbReference type="Proteomes" id="UP000243924">
    <property type="component" value="Chromosome I"/>
</dbReference>
<dbReference type="Pfam" id="PF00497">
    <property type="entry name" value="SBP_bac_3"/>
    <property type="match status" value="1"/>
</dbReference>
<dbReference type="SMART" id="SM00062">
    <property type="entry name" value="PBPb"/>
    <property type="match status" value="1"/>
</dbReference>
<dbReference type="AlphaFoldDB" id="A0A1H2GYL9"/>
<protein>
    <submittedName>
        <fullName evidence="4">Amino acid ABC transporter substrate-binding protein, PAAT family</fullName>
    </submittedName>
</protein>
<evidence type="ECO:0000256" key="1">
    <source>
        <dbReference type="ARBA" id="ARBA00010333"/>
    </source>
</evidence>
<dbReference type="SUPFAM" id="SSF53850">
    <property type="entry name" value="Periplasmic binding protein-like II"/>
    <property type="match status" value="1"/>
</dbReference>
<evidence type="ECO:0000256" key="2">
    <source>
        <dbReference type="ARBA" id="ARBA00022729"/>
    </source>
</evidence>
<dbReference type="PANTHER" id="PTHR35936">
    <property type="entry name" value="MEMBRANE-BOUND LYTIC MUREIN TRANSGLYCOSYLASE F"/>
    <property type="match status" value="1"/>
</dbReference>
<evidence type="ECO:0000313" key="5">
    <source>
        <dbReference type="Proteomes" id="UP000243924"/>
    </source>
</evidence>
<name>A0A1H2GYL9_9GAMM</name>
<dbReference type="EMBL" id="LT629787">
    <property type="protein sequence ID" value="SDU24611.1"/>
    <property type="molecule type" value="Genomic_DNA"/>
</dbReference>
<comment type="similarity">
    <text evidence="1">Belongs to the bacterial solute-binding protein 3 family.</text>
</comment>
<dbReference type="PANTHER" id="PTHR35936:SF6">
    <property type="entry name" value="AMINO ACID ABC TRANSPORTER SUBSTRATE-BINDING PAAT FAMILY PROTEIN"/>
    <property type="match status" value="1"/>
</dbReference>
<accession>A0A1H2GYL9</accession>
<dbReference type="InterPro" id="IPR001638">
    <property type="entry name" value="Solute-binding_3/MltF_N"/>
</dbReference>
<organism evidence="4 5">
    <name type="scientific">Halopseudomonas salegens</name>
    <dbReference type="NCBI Taxonomy" id="1434072"/>
    <lineage>
        <taxon>Bacteria</taxon>
        <taxon>Pseudomonadati</taxon>
        <taxon>Pseudomonadota</taxon>
        <taxon>Gammaproteobacteria</taxon>
        <taxon>Pseudomonadales</taxon>
        <taxon>Pseudomonadaceae</taxon>
        <taxon>Halopseudomonas</taxon>
    </lineage>
</organism>
<reference evidence="5" key="1">
    <citation type="submission" date="2016-10" db="EMBL/GenBank/DDBJ databases">
        <authorList>
            <person name="Varghese N."/>
            <person name="Submissions S."/>
        </authorList>
    </citation>
    <scope>NUCLEOTIDE SEQUENCE [LARGE SCALE GENOMIC DNA]</scope>
    <source>
        <strain evidence="5">CECT 8338</strain>
    </source>
</reference>
<dbReference type="Gene3D" id="3.40.190.10">
    <property type="entry name" value="Periplasmic binding protein-like II"/>
    <property type="match status" value="2"/>
</dbReference>
<keyword evidence="2" id="KW-0732">Signal</keyword>
<feature type="domain" description="Solute-binding protein family 3/N-terminal" evidence="3">
    <location>
        <begin position="42"/>
        <end position="259"/>
    </location>
</feature>
<evidence type="ECO:0000259" key="3">
    <source>
        <dbReference type="SMART" id="SM00062"/>
    </source>
</evidence>
<keyword evidence="5" id="KW-1185">Reference proteome</keyword>